<proteinExistence type="predicted"/>
<dbReference type="InterPro" id="IPR027417">
    <property type="entry name" value="P-loop_NTPase"/>
</dbReference>
<dbReference type="InterPro" id="IPR001650">
    <property type="entry name" value="Helicase_C-like"/>
</dbReference>
<dbReference type="Pfam" id="PF00271">
    <property type="entry name" value="Helicase_C"/>
    <property type="match status" value="1"/>
</dbReference>
<protein>
    <submittedName>
        <fullName evidence="4">Helicase</fullName>
    </submittedName>
</protein>
<dbReference type="OrthoDB" id="1659at10239"/>
<feature type="domain" description="Helicase ATP-binding" evidence="2">
    <location>
        <begin position="19"/>
        <end position="159"/>
    </location>
</feature>
<keyword evidence="4" id="KW-0067">ATP-binding</keyword>
<evidence type="ECO:0000313" key="5">
    <source>
        <dbReference type="Proteomes" id="UP000241629"/>
    </source>
</evidence>
<feature type="region of interest" description="Disordered" evidence="1">
    <location>
        <begin position="586"/>
        <end position="618"/>
    </location>
</feature>
<keyword evidence="4" id="KW-0547">Nucleotide-binding</keyword>
<gene>
    <name evidence="4" type="ORF">Vid5_gp45</name>
</gene>
<dbReference type="Proteomes" id="UP000241629">
    <property type="component" value="Segment"/>
</dbReference>
<dbReference type="Pfam" id="PF04851">
    <property type="entry name" value="ResIII"/>
    <property type="match status" value="1"/>
</dbReference>
<sequence length="618" mass="68683">MQLRDYQLESVYSIFRYFEKLKSNSGNPLVLLPTGTGKSLVIAGFLKLLYEWYPGQRVMMLTHVKELISQNYEKLHMHWPEAPAGIYSAGLNRKEAFNMITFAGIQSVAKKAAIFGSISIILIDEAHLLSPNDKTNYQKFIKALKEVNPYLKVVGLTATGYRLGQGMLTEEGGLFTDICIDLTTAEAFNWFIQEGYLLPPVPKRTTFEYDISGVGMSGGELKIGELANAVNKDNLTRKALLEAMELGAERQSWLIFCSGVDHTNDVAAMLTEFGIECGAVHSKISDEERDTLLSRFKSGELRALANNNVLTTGFDHPGLDLIVVLRPTTSPGLWVQILGRGTRPCYADGFDLSTTQGRLEAISASHKQNCLVLDFGGNTRRLGQINDPVIPKKRGKGKGTAPVKECPSCQSYNHASVRYCGGVAPPGKPPAGWCGYEFLFESKLKHMASEEALVKEDVPVEEVYRVDTVVYNLHSKIDKKTGQPVNSLKVAYYCGSRVYYDYVCIGYEPGYALRKALSWWVNRSSYPFPATVDEALEITHEIKRPTHLRVWINRKWPEITAYCYDGSAFGKEPPQAIEIETQTVKADGTRVGSKQTPGGFSFIAEPPKQKLPDPDVPF</sequence>
<evidence type="ECO:0000256" key="1">
    <source>
        <dbReference type="SAM" id="MobiDB-lite"/>
    </source>
</evidence>
<dbReference type="InterPro" id="IPR014001">
    <property type="entry name" value="Helicase_ATP-bd"/>
</dbReference>
<dbReference type="GO" id="GO:0004386">
    <property type="term" value="F:helicase activity"/>
    <property type="evidence" value="ECO:0007669"/>
    <property type="project" value="UniProtKB-KW"/>
</dbReference>
<feature type="domain" description="Helicase C-terminal" evidence="3">
    <location>
        <begin position="239"/>
        <end position="383"/>
    </location>
</feature>
<dbReference type="SUPFAM" id="SSF52540">
    <property type="entry name" value="P-loop containing nucleoside triphosphate hydrolases"/>
    <property type="match status" value="1"/>
</dbReference>
<dbReference type="PROSITE" id="PS51192">
    <property type="entry name" value="HELICASE_ATP_BIND_1"/>
    <property type="match status" value="1"/>
</dbReference>
<evidence type="ECO:0000259" key="3">
    <source>
        <dbReference type="PROSITE" id="PS51194"/>
    </source>
</evidence>
<dbReference type="InterPro" id="IPR006935">
    <property type="entry name" value="Helicase/UvrB_N"/>
</dbReference>
<dbReference type="SMART" id="SM00487">
    <property type="entry name" value="DEXDc"/>
    <property type="match status" value="1"/>
</dbReference>
<dbReference type="PANTHER" id="PTHR47396">
    <property type="entry name" value="TYPE I RESTRICTION ENZYME ECOKI R PROTEIN"/>
    <property type="match status" value="1"/>
</dbReference>
<dbReference type="Gene3D" id="3.40.50.300">
    <property type="entry name" value="P-loop containing nucleotide triphosphate hydrolases"/>
    <property type="match status" value="2"/>
</dbReference>
<evidence type="ECO:0000259" key="2">
    <source>
        <dbReference type="PROSITE" id="PS51192"/>
    </source>
</evidence>
<keyword evidence="4" id="KW-0378">Hydrolase</keyword>
<dbReference type="EMBL" id="MG948468">
    <property type="protein sequence ID" value="AVJ51800.1"/>
    <property type="molecule type" value="Genomic_DNA"/>
</dbReference>
<accession>A0A2P1CKS1</accession>
<reference evidence="4 5" key="1">
    <citation type="submission" date="2018-02" db="EMBL/GenBank/DDBJ databases">
        <title>Complete genome sequence of Pantoea phage vB_PagS_Vid5.</title>
        <authorList>
            <person name="Truncaite L."/>
            <person name="Simoliunas E."/>
            <person name="Meskys R."/>
        </authorList>
    </citation>
    <scope>NUCLEOTIDE SEQUENCE [LARGE SCALE GENOMIC DNA]</scope>
</reference>
<feature type="compositionally biased region" description="Basic and acidic residues" evidence="1">
    <location>
        <begin position="607"/>
        <end position="618"/>
    </location>
</feature>
<keyword evidence="5" id="KW-1185">Reference proteome</keyword>
<dbReference type="InterPro" id="IPR050742">
    <property type="entry name" value="Helicase_Restrict-Modif_Enz"/>
</dbReference>
<dbReference type="GO" id="GO:0005524">
    <property type="term" value="F:ATP binding"/>
    <property type="evidence" value="ECO:0007669"/>
    <property type="project" value="InterPro"/>
</dbReference>
<keyword evidence="4" id="KW-0347">Helicase</keyword>
<dbReference type="SMART" id="SM00490">
    <property type="entry name" value="HELICc"/>
    <property type="match status" value="1"/>
</dbReference>
<evidence type="ECO:0000313" key="4">
    <source>
        <dbReference type="EMBL" id="AVJ51800.1"/>
    </source>
</evidence>
<dbReference type="GO" id="GO:0016787">
    <property type="term" value="F:hydrolase activity"/>
    <property type="evidence" value="ECO:0007669"/>
    <property type="project" value="InterPro"/>
</dbReference>
<dbReference type="PROSITE" id="PS51194">
    <property type="entry name" value="HELICASE_CTER"/>
    <property type="match status" value="1"/>
</dbReference>
<dbReference type="PANTHER" id="PTHR47396:SF1">
    <property type="entry name" value="ATP-DEPENDENT HELICASE IRC3-RELATED"/>
    <property type="match status" value="1"/>
</dbReference>
<organism evidence="4 5">
    <name type="scientific">Pantoea phage vB_PagS_Vid5</name>
    <dbReference type="NCBI Taxonomy" id="2099652"/>
    <lineage>
        <taxon>Viruses</taxon>
        <taxon>Duplodnaviria</taxon>
        <taxon>Heunggongvirae</taxon>
        <taxon>Uroviricota</taxon>
        <taxon>Caudoviricetes</taxon>
        <taxon>Vidquintavirus</taxon>
        <taxon>Vidquintavirus Vid5</taxon>
    </lineage>
</organism>
<name>A0A2P1CKS1_9CAUD</name>
<dbReference type="GO" id="GO:0003677">
    <property type="term" value="F:DNA binding"/>
    <property type="evidence" value="ECO:0007669"/>
    <property type="project" value="InterPro"/>
</dbReference>